<keyword evidence="7" id="KW-0560">Oxidoreductase</keyword>
<dbReference type="GO" id="GO:0070224">
    <property type="term" value="F:sulfide:quinone oxidoreductase activity"/>
    <property type="evidence" value="ECO:0007669"/>
    <property type="project" value="TreeGrafter"/>
</dbReference>
<dbReference type="InterPro" id="IPR036188">
    <property type="entry name" value="FAD/NAD-bd_sf"/>
</dbReference>
<evidence type="ECO:0000256" key="8">
    <source>
        <dbReference type="ARBA" id="ARBA00023128"/>
    </source>
</evidence>
<dbReference type="STRING" id="174720.A0A0N5C7H7"/>
<dbReference type="PANTHER" id="PTHR10632">
    <property type="entry name" value="SULFIDE:QUINONE OXIDOREDUCTASE"/>
    <property type="match status" value="1"/>
</dbReference>
<comment type="subcellular location">
    <subcellularLocation>
        <location evidence="2">Mitochondrion</location>
    </subcellularLocation>
</comment>
<organism evidence="18 19">
    <name type="scientific">Strongyloides papillosus</name>
    <name type="common">Intestinal threadworm</name>
    <dbReference type="NCBI Taxonomy" id="174720"/>
    <lineage>
        <taxon>Eukaryota</taxon>
        <taxon>Metazoa</taxon>
        <taxon>Ecdysozoa</taxon>
        <taxon>Nematoda</taxon>
        <taxon>Chromadorea</taxon>
        <taxon>Rhabditida</taxon>
        <taxon>Tylenchina</taxon>
        <taxon>Panagrolaimomorpha</taxon>
        <taxon>Strongyloidoidea</taxon>
        <taxon>Strongyloididae</taxon>
        <taxon>Strongyloides</taxon>
    </lineage>
</organism>
<dbReference type="WBParaSite" id="SPAL_0001389000.1">
    <property type="protein sequence ID" value="SPAL_0001389000.1"/>
    <property type="gene ID" value="SPAL_0001389000"/>
</dbReference>
<feature type="domain" description="FAD/NAD(P)-binding" evidence="17">
    <location>
        <begin position="14"/>
        <end position="135"/>
    </location>
</feature>
<evidence type="ECO:0000256" key="11">
    <source>
        <dbReference type="ARBA" id="ARBA00052986"/>
    </source>
</evidence>
<dbReference type="GO" id="GO:0071949">
    <property type="term" value="F:FAD binding"/>
    <property type="evidence" value="ECO:0007669"/>
    <property type="project" value="TreeGrafter"/>
</dbReference>
<comment type="catalytic activity">
    <reaction evidence="9">
        <text>ubiquinone-10 + hydrogen sulfide + sulfite + 2 H(+) = ubiquinol-10 + thiosulfate</text>
        <dbReference type="Rhea" id="RHEA:38359"/>
        <dbReference type="ChEBI" id="CHEBI:15378"/>
        <dbReference type="ChEBI" id="CHEBI:17359"/>
        <dbReference type="ChEBI" id="CHEBI:29919"/>
        <dbReference type="ChEBI" id="CHEBI:33542"/>
        <dbReference type="ChEBI" id="CHEBI:46245"/>
        <dbReference type="ChEBI" id="CHEBI:64183"/>
    </reaction>
    <physiologicalReaction direction="left-to-right" evidence="9">
        <dbReference type="Rhea" id="RHEA:38360"/>
    </physiologicalReaction>
</comment>
<keyword evidence="4" id="KW-0874">Quinone</keyword>
<dbReference type="GO" id="GO:0048038">
    <property type="term" value="F:quinone binding"/>
    <property type="evidence" value="ECO:0007669"/>
    <property type="project" value="UniProtKB-KW"/>
</dbReference>
<dbReference type="Pfam" id="PF07992">
    <property type="entry name" value="Pyr_redox_2"/>
    <property type="match status" value="1"/>
</dbReference>
<evidence type="ECO:0000256" key="13">
    <source>
        <dbReference type="ARBA" id="ARBA00060891"/>
    </source>
</evidence>
<evidence type="ECO:0000256" key="7">
    <source>
        <dbReference type="ARBA" id="ARBA00023002"/>
    </source>
</evidence>
<evidence type="ECO:0000256" key="16">
    <source>
        <dbReference type="ARBA" id="ARBA00082958"/>
    </source>
</evidence>
<dbReference type="PANTHER" id="PTHR10632:SF2">
    <property type="entry name" value="SULFIDE:QUINONE OXIDOREDUCTASE, MITOCHONDRIAL"/>
    <property type="match status" value="1"/>
</dbReference>
<keyword evidence="8" id="KW-0496">Mitochondrion</keyword>
<dbReference type="GO" id="GO:0005739">
    <property type="term" value="C:mitochondrion"/>
    <property type="evidence" value="ECO:0007669"/>
    <property type="project" value="UniProtKB-SubCell"/>
</dbReference>
<dbReference type="SUPFAM" id="SSF51905">
    <property type="entry name" value="FAD/NAD(P)-binding domain"/>
    <property type="match status" value="3"/>
</dbReference>
<dbReference type="InterPro" id="IPR023753">
    <property type="entry name" value="FAD/NAD-binding_dom"/>
</dbReference>
<comment type="similarity">
    <text evidence="13">Belongs to the SQRD family.</text>
</comment>
<dbReference type="PRINTS" id="PR00368">
    <property type="entry name" value="FADPNR"/>
</dbReference>
<proteinExistence type="inferred from homology"/>
<evidence type="ECO:0000256" key="3">
    <source>
        <dbReference type="ARBA" id="ARBA00022630"/>
    </source>
</evidence>
<evidence type="ECO:0000256" key="5">
    <source>
        <dbReference type="ARBA" id="ARBA00022827"/>
    </source>
</evidence>
<comment type="function">
    <text evidence="12">Catalyzes the oxidation of hydrogen sulfide with the help of a quinone, such as ubiquinone-10, giving rise to thiosulfate and ultimately to sulfane (molecular sulfur) atoms. Requires an additional electron acceptor; can use sulfite, sulfide or cyanide (in vitro). It is believed the in vivo electron acceptor is glutathione.</text>
</comment>
<protein>
    <recommendedName>
        <fullName evidence="15">Sulfide:quinone oxidoreductase, mitochondrial</fullName>
        <ecNumber evidence="14">1.8.5.8</ecNumber>
    </recommendedName>
    <alternativeName>
        <fullName evidence="16">Sulfide quinone oxidoreductase</fullName>
    </alternativeName>
</protein>
<dbReference type="AlphaFoldDB" id="A0A0N5C7H7"/>
<evidence type="ECO:0000256" key="2">
    <source>
        <dbReference type="ARBA" id="ARBA00004173"/>
    </source>
</evidence>
<evidence type="ECO:0000256" key="12">
    <source>
        <dbReference type="ARBA" id="ARBA00059167"/>
    </source>
</evidence>
<keyword evidence="6" id="KW-0809">Transit peptide</keyword>
<comment type="catalytic activity">
    <reaction evidence="10">
        <text>ubiquinone-10 + hydrogen sulfide + glutathione + H(+) = S-sulfanylglutathione + ubiquinol-10</text>
        <dbReference type="Rhea" id="RHEA:62608"/>
        <dbReference type="ChEBI" id="CHEBI:15378"/>
        <dbReference type="ChEBI" id="CHEBI:29919"/>
        <dbReference type="ChEBI" id="CHEBI:46245"/>
        <dbReference type="ChEBI" id="CHEBI:57925"/>
        <dbReference type="ChEBI" id="CHEBI:58905"/>
        <dbReference type="ChEBI" id="CHEBI:64183"/>
    </reaction>
    <physiologicalReaction direction="left-to-right" evidence="10">
        <dbReference type="Rhea" id="RHEA:62609"/>
    </physiologicalReaction>
</comment>
<dbReference type="GO" id="GO:0070221">
    <property type="term" value="P:sulfide oxidation, using sulfide:quinone oxidoreductase"/>
    <property type="evidence" value="ECO:0007669"/>
    <property type="project" value="TreeGrafter"/>
</dbReference>
<comment type="cofactor">
    <cofactor evidence="1">
        <name>FAD</name>
        <dbReference type="ChEBI" id="CHEBI:57692"/>
    </cofactor>
</comment>
<name>A0A0N5C7H7_STREA</name>
<evidence type="ECO:0000256" key="15">
    <source>
        <dbReference type="ARBA" id="ARBA00070160"/>
    </source>
</evidence>
<accession>A0A0N5C7H7</accession>
<dbReference type="Gene3D" id="3.50.50.60">
    <property type="entry name" value="FAD/NAD(P)-binding domain"/>
    <property type="match status" value="2"/>
</dbReference>
<keyword evidence="5" id="KW-0274">FAD</keyword>
<evidence type="ECO:0000313" key="18">
    <source>
        <dbReference type="Proteomes" id="UP000046392"/>
    </source>
</evidence>
<comment type="catalytic activity">
    <reaction evidence="11">
        <text>a quinone + hydrogen sulfide + glutathione + H(+) = S-sulfanylglutathione + a quinol</text>
        <dbReference type="Rhea" id="RHEA:55156"/>
        <dbReference type="ChEBI" id="CHEBI:15378"/>
        <dbReference type="ChEBI" id="CHEBI:24646"/>
        <dbReference type="ChEBI" id="CHEBI:29919"/>
        <dbReference type="ChEBI" id="CHEBI:57925"/>
        <dbReference type="ChEBI" id="CHEBI:58905"/>
        <dbReference type="ChEBI" id="CHEBI:132124"/>
        <dbReference type="EC" id="1.8.5.8"/>
    </reaction>
    <physiologicalReaction direction="left-to-right" evidence="11">
        <dbReference type="Rhea" id="RHEA:55157"/>
    </physiologicalReaction>
</comment>
<keyword evidence="3" id="KW-0285">Flavoprotein</keyword>
<keyword evidence="18" id="KW-1185">Reference proteome</keyword>
<evidence type="ECO:0000313" key="19">
    <source>
        <dbReference type="WBParaSite" id="SPAL_0001389000.1"/>
    </source>
</evidence>
<evidence type="ECO:0000256" key="4">
    <source>
        <dbReference type="ARBA" id="ARBA00022719"/>
    </source>
</evidence>
<evidence type="ECO:0000259" key="17">
    <source>
        <dbReference type="Pfam" id="PF07992"/>
    </source>
</evidence>
<reference evidence="19" key="1">
    <citation type="submission" date="2017-02" db="UniProtKB">
        <authorList>
            <consortium name="WormBaseParasite"/>
        </authorList>
    </citation>
    <scope>IDENTIFICATION</scope>
</reference>
<dbReference type="Proteomes" id="UP000046392">
    <property type="component" value="Unplaced"/>
</dbReference>
<evidence type="ECO:0000256" key="10">
    <source>
        <dbReference type="ARBA" id="ARBA00052810"/>
    </source>
</evidence>
<dbReference type="InterPro" id="IPR015904">
    <property type="entry name" value="Sulphide_quinone_reductase"/>
</dbReference>
<dbReference type="GO" id="GO:0106436">
    <property type="term" value="F:glutathione-dependent sulfide quinone oxidoreductase activity"/>
    <property type="evidence" value="ECO:0007669"/>
    <property type="project" value="UniProtKB-EC"/>
</dbReference>
<evidence type="ECO:0000256" key="6">
    <source>
        <dbReference type="ARBA" id="ARBA00022946"/>
    </source>
</evidence>
<dbReference type="FunFam" id="3.50.50.60:FF:000034">
    <property type="entry name" value="sulfide:quinone oxidoreductase, mitochondrial"/>
    <property type="match status" value="1"/>
</dbReference>
<evidence type="ECO:0000256" key="9">
    <source>
        <dbReference type="ARBA" id="ARBA00051038"/>
    </source>
</evidence>
<dbReference type="EC" id="1.8.5.8" evidence="14"/>
<evidence type="ECO:0000256" key="14">
    <source>
        <dbReference type="ARBA" id="ARBA00066447"/>
    </source>
</evidence>
<sequence>MKLSSYVFNNQHFKLLILGGGSGGLSVGNYFSSKLPNGSIGIIEPKTTHYYQPGFTLVGGGIKNLEVFKRDECSLMSKKINWIQDDAKDVIPSKNTIVTSNNDTITYDYLVIATGCQTRFDKIEGAQEGLDSDRSIVSIYLPQYAEKTFKKMKEFDGGNALFTYPNTPVKCAGAPQKICYLFEDYQRINGKRDKANISYNTSLGKIFGVDRYAVRLMEHVKERNITLNTRRNLTKVDPIKNVATFELLDDNAKGTGKFVEEEFNFLHIGAPCSPSNIMLKSAQSNEGLVDGNGWVDVDMYTLQSKKYPNVFGIGDATNTPNAKTAAAISSQLKTLKENIKSAMNGKEITAKYTGYGSCPLVISYNKGILAEFNYNGPEETLPIDQSKPSFLFYLMKVNIMPPLYWNGLIKGLWEGPADVRKLLHFGKC</sequence>
<evidence type="ECO:0000256" key="1">
    <source>
        <dbReference type="ARBA" id="ARBA00001974"/>
    </source>
</evidence>